<feature type="compositionally biased region" description="Polar residues" evidence="1">
    <location>
        <begin position="608"/>
        <end position="617"/>
    </location>
</feature>
<proteinExistence type="predicted"/>
<organism evidence="2 3">
    <name type="scientific">Zalerion maritima</name>
    <dbReference type="NCBI Taxonomy" id="339359"/>
    <lineage>
        <taxon>Eukaryota</taxon>
        <taxon>Fungi</taxon>
        <taxon>Dikarya</taxon>
        <taxon>Ascomycota</taxon>
        <taxon>Pezizomycotina</taxon>
        <taxon>Sordariomycetes</taxon>
        <taxon>Lulworthiomycetidae</taxon>
        <taxon>Lulworthiales</taxon>
        <taxon>Lulworthiaceae</taxon>
        <taxon>Zalerion</taxon>
    </lineage>
</organism>
<dbReference type="Pfam" id="PF14441">
    <property type="entry name" value="OTT_1508_deam"/>
    <property type="match status" value="1"/>
</dbReference>
<name>A0AAD5RXI1_9PEZI</name>
<dbReference type="AlphaFoldDB" id="A0AAD5RXI1"/>
<protein>
    <submittedName>
        <fullName evidence="2">Uncharacterized protein</fullName>
    </submittedName>
</protein>
<evidence type="ECO:0000256" key="1">
    <source>
        <dbReference type="SAM" id="MobiDB-lite"/>
    </source>
</evidence>
<accession>A0AAD5RXI1</accession>
<feature type="region of interest" description="Disordered" evidence="1">
    <location>
        <begin position="562"/>
        <end position="644"/>
    </location>
</feature>
<feature type="compositionally biased region" description="Low complexity" evidence="1">
    <location>
        <begin position="623"/>
        <end position="644"/>
    </location>
</feature>
<feature type="compositionally biased region" description="Polar residues" evidence="1">
    <location>
        <begin position="568"/>
        <end position="578"/>
    </location>
</feature>
<keyword evidence="3" id="KW-1185">Reference proteome</keyword>
<sequence length="794" mass="87309">MMESVERSEARIATALFILQAGINARMSLNFHGVLAVDGSSWREPWVLLFQPLCCSRPLLFVVESPSITNMANAAVVCAENVALLSLLYPGRVAKRAEENPLPDFPDAPGSNRAKRERVLPLKKELDLTSTLAFLSGIDDNPLHVLAVAVEELSETNLKVALAINKRRPDDGNKILQTVKEGFAAIFNLMAKVQQMGHVRDIEADIFDEIIKLCGDRILLRARSRTTKSDRQRCKKPKPFLGDQLQDAFELIERILHHDRESTSQVLERLSTALKPMSQIKNASARGERKVSQLRDVVVSILHLTKAPEFTTVLDQIPNQCMNEELKAHLVSRLRKIGRYREAARLLFRLGKQFSLFTSVEIILVLPDAACLLAPTQHQTPAFSTILSRIGISYKNGGGVAHKFDICDPDGAVKTSFREALLGRVHAEIQIALWYDLHPSHKPPRVIAATKYACFLCHEFLKFHPGRYHAPGCHGRLYPAWKLPNWPATSSIRKKFNNEILNNLVRERVARGPERLFTNAPESAIRSLGSLGTTTCDNQSQLSLELSNHSLGSLGGCPDLVEDDGIKSGSTTPTQSAVPHSLLLPDTTPARPVSFRPAQVVDTKTEDQPQSLPTPQATPLGGPRATRSDPPSPTSSDISLSVSSRRGNSILSQHSVDPPAKSSSPLCSLSLASTTALVEPILLSAGAHAFKRLTPSTPPLFLRAGNLELFLEVDASEICWGGGHNLCQVYAECLCRENAMRFTEGLEEALESKQDSPVVISAAGLDIESGTEFKGKDEFFVYLDDTVVRICRVE</sequence>
<dbReference type="Proteomes" id="UP001201980">
    <property type="component" value="Unassembled WGS sequence"/>
</dbReference>
<dbReference type="EMBL" id="JAKWBI020000034">
    <property type="protein sequence ID" value="KAJ2905295.1"/>
    <property type="molecule type" value="Genomic_DNA"/>
</dbReference>
<dbReference type="InterPro" id="IPR027796">
    <property type="entry name" value="OTT_1508_deam-like"/>
</dbReference>
<gene>
    <name evidence="2" type="ORF">MKZ38_005808</name>
</gene>
<evidence type="ECO:0000313" key="2">
    <source>
        <dbReference type="EMBL" id="KAJ2905295.1"/>
    </source>
</evidence>
<reference evidence="2" key="1">
    <citation type="submission" date="2022-07" db="EMBL/GenBank/DDBJ databases">
        <title>Draft genome sequence of Zalerion maritima ATCC 34329, a (micro)plastics degrading marine fungus.</title>
        <authorList>
            <person name="Paco A."/>
            <person name="Goncalves M.F.M."/>
            <person name="Rocha-Santos T.A.P."/>
            <person name="Alves A."/>
        </authorList>
    </citation>
    <scope>NUCLEOTIDE SEQUENCE</scope>
    <source>
        <strain evidence="2">ATCC 34329</strain>
    </source>
</reference>
<evidence type="ECO:0000313" key="3">
    <source>
        <dbReference type="Proteomes" id="UP001201980"/>
    </source>
</evidence>
<comment type="caution">
    <text evidence="2">The sequence shown here is derived from an EMBL/GenBank/DDBJ whole genome shotgun (WGS) entry which is preliminary data.</text>
</comment>